<evidence type="ECO:0000256" key="1">
    <source>
        <dbReference type="ARBA" id="ARBA00023242"/>
    </source>
</evidence>
<gene>
    <name evidence="4" type="ORF">ZT1A5_G6753</name>
</gene>
<evidence type="ECO:0000259" key="3">
    <source>
        <dbReference type="SMART" id="SM00906"/>
    </source>
</evidence>
<reference evidence="4 5" key="1">
    <citation type="submission" date="2016-10" db="EMBL/GenBank/DDBJ databases">
        <authorList>
            <person name="Varghese N."/>
        </authorList>
    </citation>
    <scope>NUCLEOTIDE SEQUENCE [LARGE SCALE GENOMIC DNA]</scope>
</reference>
<feature type="region of interest" description="Disordered" evidence="2">
    <location>
        <begin position="305"/>
        <end position="356"/>
    </location>
</feature>
<dbReference type="PANTHER" id="PTHR46910">
    <property type="entry name" value="TRANSCRIPTION FACTOR PDR1"/>
    <property type="match status" value="1"/>
</dbReference>
<feature type="compositionally biased region" description="Polar residues" evidence="2">
    <location>
        <begin position="578"/>
        <end position="590"/>
    </location>
</feature>
<feature type="region of interest" description="Disordered" evidence="2">
    <location>
        <begin position="1"/>
        <end position="27"/>
    </location>
</feature>
<dbReference type="GO" id="GO:0008270">
    <property type="term" value="F:zinc ion binding"/>
    <property type="evidence" value="ECO:0007669"/>
    <property type="project" value="InterPro"/>
</dbReference>
<evidence type="ECO:0000313" key="4">
    <source>
        <dbReference type="EMBL" id="SMY25311.1"/>
    </source>
</evidence>
<dbReference type="AlphaFoldDB" id="A0A1Y6LRN5"/>
<dbReference type="Proteomes" id="UP000215453">
    <property type="component" value="Chromosome 6"/>
</dbReference>
<feature type="region of interest" description="Disordered" evidence="2">
    <location>
        <begin position="548"/>
        <end position="603"/>
    </location>
</feature>
<dbReference type="Pfam" id="PF04082">
    <property type="entry name" value="Fungal_trans"/>
    <property type="match status" value="1"/>
</dbReference>
<feature type="compositionally biased region" description="Basic and acidic residues" evidence="2">
    <location>
        <begin position="341"/>
        <end position="352"/>
    </location>
</feature>
<protein>
    <recommendedName>
        <fullName evidence="3">Xylanolytic transcriptional activator regulatory domain-containing protein</fullName>
    </recommendedName>
</protein>
<organism evidence="4 5">
    <name type="scientific">Zymoseptoria tritici ST99CH_1A5</name>
    <dbReference type="NCBI Taxonomy" id="1276529"/>
    <lineage>
        <taxon>Eukaryota</taxon>
        <taxon>Fungi</taxon>
        <taxon>Dikarya</taxon>
        <taxon>Ascomycota</taxon>
        <taxon>Pezizomycotina</taxon>
        <taxon>Dothideomycetes</taxon>
        <taxon>Dothideomycetidae</taxon>
        <taxon>Mycosphaerellales</taxon>
        <taxon>Mycosphaerellaceae</taxon>
        <taxon>Zymoseptoria</taxon>
    </lineage>
</organism>
<name>A0A1Y6LRN5_ZYMTR</name>
<dbReference type="SMART" id="SM00906">
    <property type="entry name" value="Fungal_trans"/>
    <property type="match status" value="1"/>
</dbReference>
<dbReference type="InterPro" id="IPR007219">
    <property type="entry name" value="XnlR_reg_dom"/>
</dbReference>
<dbReference type="PANTHER" id="PTHR46910:SF9">
    <property type="entry name" value="MISCELLANEOUS ZN(II)2CYS6 TRANSCRIPTION FACTOR (EUROFUNG)"/>
    <property type="match status" value="1"/>
</dbReference>
<evidence type="ECO:0000313" key="5">
    <source>
        <dbReference type="Proteomes" id="UP000215453"/>
    </source>
</evidence>
<dbReference type="GO" id="GO:0006351">
    <property type="term" value="P:DNA-templated transcription"/>
    <property type="evidence" value="ECO:0007669"/>
    <property type="project" value="InterPro"/>
</dbReference>
<evidence type="ECO:0000256" key="2">
    <source>
        <dbReference type="SAM" id="MobiDB-lite"/>
    </source>
</evidence>
<dbReference type="CDD" id="cd12148">
    <property type="entry name" value="fungal_TF_MHR"/>
    <property type="match status" value="1"/>
</dbReference>
<feature type="compositionally biased region" description="Polar residues" evidence="2">
    <location>
        <begin position="309"/>
        <end position="337"/>
    </location>
</feature>
<dbReference type="EMBL" id="LT882681">
    <property type="protein sequence ID" value="SMY25311.1"/>
    <property type="molecule type" value="Genomic_DNA"/>
</dbReference>
<keyword evidence="1" id="KW-0539">Nucleus</keyword>
<sequence length="644" mass="71285">MEIPKTEAEDSPTSNHETGSLIPEAGSSRFIGSSSGVYFINTVKQAFASSRQYEGSVLPAAEETVGGEDDIASARNSPERGTHYEVIIGAHNNTVEIINRSTQLGSLPTYDTAQLLAVEYFQTWHPILPFLSGQEFLQDLDALYSDSKVMKGGNRIAVDRTRTCYLVILQCVFSMGAFTTSNPSSTQTSVLSKSDLLSLVGSLASRHDLLSVQTVLAAQLYCISTMNLRTASSLGGLLSKLVYHAGLHRCPYRYPQLSNEDRDLRKRIFWSAYALDRYLAQSLGIPVSFLDSEIDVCVSGRSEKHDTEALNTNGVPARTTGANSGASGQSSPSTANAHGSDATRSHADEPRDGPGNNREVILANFVEYGRLLGRALEIYHASLHSRNHDSRKILFLRSDIDKWFNSFPEEPTGRGDPGVDMQVTRFLPFLHVLYEQLIISINRPSLSLPRSAPEFHHGLQVTIRAAKRTILALEKQPNLFWPGYLSACWMSGLIVSFACQIGLYNTRQGSQEILRCLDLLRRMSERWKSAKRCYAALSTLLSDLQRPKRRAESEAMTEDELNGQNPKRRRQDSIDLDSPNTVQVGVSTTPRAPPAMQNPGFAPFPPSINYGDWDVNDFFQDISWENLFDIGDMPQDAGLQFFAG</sequence>
<feature type="domain" description="Xylanolytic transcriptional activator regulatory" evidence="3">
    <location>
        <begin position="231"/>
        <end position="305"/>
    </location>
</feature>
<proteinExistence type="predicted"/>
<dbReference type="InterPro" id="IPR050987">
    <property type="entry name" value="AtrR-like"/>
</dbReference>
<dbReference type="GO" id="GO:0003677">
    <property type="term" value="F:DNA binding"/>
    <property type="evidence" value="ECO:0007669"/>
    <property type="project" value="InterPro"/>
</dbReference>
<accession>A0A1Y6LRN5</accession>
<dbReference type="GO" id="GO:0003700">
    <property type="term" value="F:DNA-binding transcription factor activity"/>
    <property type="evidence" value="ECO:0007669"/>
    <property type="project" value="InterPro"/>
</dbReference>